<protein>
    <recommendedName>
        <fullName evidence="12">Cytochrome P450</fullName>
    </recommendedName>
</protein>
<evidence type="ECO:0000256" key="9">
    <source>
        <dbReference type="SAM" id="Phobius"/>
    </source>
</evidence>
<dbReference type="OrthoDB" id="3945418at2759"/>
<dbReference type="Pfam" id="PF00067">
    <property type="entry name" value="p450"/>
    <property type="match status" value="1"/>
</dbReference>
<feature type="binding site" description="axial binding residue" evidence="7">
    <location>
        <position position="450"/>
    </location>
    <ligand>
        <name>heme</name>
        <dbReference type="ChEBI" id="CHEBI:30413"/>
    </ligand>
    <ligandPart>
        <name>Fe</name>
        <dbReference type="ChEBI" id="CHEBI:18248"/>
    </ligandPart>
</feature>
<comment type="cofactor">
    <cofactor evidence="1 7">
        <name>heme</name>
        <dbReference type="ChEBI" id="CHEBI:30413"/>
    </cofactor>
</comment>
<dbReference type="InterPro" id="IPR036396">
    <property type="entry name" value="Cyt_P450_sf"/>
</dbReference>
<dbReference type="InterPro" id="IPR001128">
    <property type="entry name" value="Cyt_P450"/>
</dbReference>
<dbReference type="Gene3D" id="1.10.630.10">
    <property type="entry name" value="Cytochrome P450"/>
    <property type="match status" value="1"/>
</dbReference>
<dbReference type="GO" id="GO:0004497">
    <property type="term" value="F:monooxygenase activity"/>
    <property type="evidence" value="ECO:0007669"/>
    <property type="project" value="UniProtKB-KW"/>
</dbReference>
<sequence>MAALDFLPASGLGWLLIGFLAFFISKCLYRLTLHPLAHFPGPPLAALTRFYGGFFDLRSDTSYVKKLPELHGKYGPIVRVWPNQLNIHDMDAYNQIYKPGTKFNKETGFYQSFPPADHSIFQILDTKEAMARKNMMNPYFSQEAIRRAEPLIQKFTTKFLTILERAAREARPVNMSLGFKCLAADTNMNFSFQRPLGALDAPDFDFPLVRATDASIKDVQWVLYFPKMFRSLFDAIDLLPQKLVDRFFEPLAQMKLVMNTSRDRILELKKRSAVDRLPTVFDTMLNPNLEKGQFTPSLDELSADAVFLLIAGTDTTAHNLIVATYSTLTNPSILASLKAELREAMPDKDSLLDWAALEKLPYLRGIIKESLRSSSGAPGHLPRVVPPTGAVFCGRKIPPGTLVSCCSHVHHTDPDIFEDPMVFRPERWLQDDATEMERNLLSFSRGSRMCPGMNLAYAELYLTLAHLFRRFDLELYQTTPEDMEWKDVTVPRMKGHLKLLVKEVKD</sequence>
<keyword evidence="7 8" id="KW-0349">Heme</keyword>
<keyword evidence="9" id="KW-0472">Membrane</keyword>
<dbReference type="PRINTS" id="PR00385">
    <property type="entry name" value="P450"/>
</dbReference>
<evidence type="ECO:0000256" key="7">
    <source>
        <dbReference type="PIRSR" id="PIRSR602401-1"/>
    </source>
</evidence>
<dbReference type="PANTHER" id="PTHR24305">
    <property type="entry name" value="CYTOCHROME P450"/>
    <property type="match status" value="1"/>
</dbReference>
<evidence type="ECO:0000313" key="11">
    <source>
        <dbReference type="Proteomes" id="UP000578531"/>
    </source>
</evidence>
<dbReference type="SUPFAM" id="SSF48264">
    <property type="entry name" value="Cytochrome P450"/>
    <property type="match status" value="1"/>
</dbReference>
<evidence type="ECO:0000256" key="6">
    <source>
        <dbReference type="ARBA" id="ARBA00023033"/>
    </source>
</evidence>
<keyword evidence="5 7" id="KW-0408">Iron</keyword>
<dbReference type="CDD" id="cd11062">
    <property type="entry name" value="CYP58-like"/>
    <property type="match status" value="1"/>
</dbReference>
<comment type="caution">
    <text evidence="10">The sequence shown here is derived from an EMBL/GenBank/DDBJ whole genome shotgun (WGS) entry which is preliminary data.</text>
</comment>
<keyword evidence="9" id="KW-0812">Transmembrane</keyword>
<dbReference type="AlphaFoldDB" id="A0A8H6L047"/>
<dbReference type="Proteomes" id="UP000578531">
    <property type="component" value="Unassembled WGS sequence"/>
</dbReference>
<evidence type="ECO:0000256" key="3">
    <source>
        <dbReference type="ARBA" id="ARBA00022723"/>
    </source>
</evidence>
<dbReference type="GO" id="GO:0005506">
    <property type="term" value="F:iron ion binding"/>
    <property type="evidence" value="ECO:0007669"/>
    <property type="project" value="InterPro"/>
</dbReference>
<dbReference type="GO" id="GO:0020037">
    <property type="term" value="F:heme binding"/>
    <property type="evidence" value="ECO:0007669"/>
    <property type="project" value="InterPro"/>
</dbReference>
<dbReference type="GeneID" id="59292775"/>
<comment type="similarity">
    <text evidence="2 8">Belongs to the cytochrome P450 family.</text>
</comment>
<dbReference type="PROSITE" id="PS00086">
    <property type="entry name" value="CYTOCHROME_P450"/>
    <property type="match status" value="1"/>
</dbReference>
<evidence type="ECO:0000256" key="8">
    <source>
        <dbReference type="RuleBase" id="RU000461"/>
    </source>
</evidence>
<name>A0A8H6L047_9LECA</name>
<dbReference type="PRINTS" id="PR00463">
    <property type="entry name" value="EP450I"/>
</dbReference>
<dbReference type="EMBL" id="JACCJC010000066">
    <property type="protein sequence ID" value="KAF6230594.1"/>
    <property type="molecule type" value="Genomic_DNA"/>
</dbReference>
<evidence type="ECO:0000256" key="5">
    <source>
        <dbReference type="ARBA" id="ARBA00023004"/>
    </source>
</evidence>
<proteinExistence type="inferred from homology"/>
<keyword evidence="9" id="KW-1133">Transmembrane helix</keyword>
<organism evidence="10 11">
    <name type="scientific">Letharia columbiana</name>
    <dbReference type="NCBI Taxonomy" id="112416"/>
    <lineage>
        <taxon>Eukaryota</taxon>
        <taxon>Fungi</taxon>
        <taxon>Dikarya</taxon>
        <taxon>Ascomycota</taxon>
        <taxon>Pezizomycotina</taxon>
        <taxon>Lecanoromycetes</taxon>
        <taxon>OSLEUM clade</taxon>
        <taxon>Lecanoromycetidae</taxon>
        <taxon>Lecanorales</taxon>
        <taxon>Lecanorineae</taxon>
        <taxon>Parmeliaceae</taxon>
        <taxon>Letharia</taxon>
    </lineage>
</organism>
<accession>A0A8H6L047</accession>
<dbReference type="InterPro" id="IPR002401">
    <property type="entry name" value="Cyt_P450_E_grp-I"/>
</dbReference>
<evidence type="ECO:0000256" key="1">
    <source>
        <dbReference type="ARBA" id="ARBA00001971"/>
    </source>
</evidence>
<keyword evidence="3 7" id="KW-0479">Metal-binding</keyword>
<keyword evidence="6 8" id="KW-0503">Monooxygenase</keyword>
<dbReference type="GO" id="GO:0016705">
    <property type="term" value="F:oxidoreductase activity, acting on paired donors, with incorporation or reduction of molecular oxygen"/>
    <property type="evidence" value="ECO:0007669"/>
    <property type="project" value="InterPro"/>
</dbReference>
<dbReference type="RefSeq" id="XP_037160062.1">
    <property type="nucleotide sequence ID" value="XM_037313013.1"/>
</dbReference>
<dbReference type="PANTHER" id="PTHR24305:SF157">
    <property type="entry name" value="N-ACETYLTRYPTOPHAN 6-HYDROXYLASE IVOC-RELATED"/>
    <property type="match status" value="1"/>
</dbReference>
<evidence type="ECO:0000256" key="4">
    <source>
        <dbReference type="ARBA" id="ARBA00023002"/>
    </source>
</evidence>
<evidence type="ECO:0008006" key="12">
    <source>
        <dbReference type="Google" id="ProtNLM"/>
    </source>
</evidence>
<evidence type="ECO:0000256" key="2">
    <source>
        <dbReference type="ARBA" id="ARBA00010617"/>
    </source>
</evidence>
<reference evidence="10 11" key="1">
    <citation type="journal article" date="2020" name="Genomics">
        <title>Complete, high-quality genomes from long-read metagenomic sequencing of two wolf lichen thalli reveals enigmatic genome architecture.</title>
        <authorList>
            <person name="McKenzie S.K."/>
            <person name="Walston R.F."/>
            <person name="Allen J.L."/>
        </authorList>
    </citation>
    <scope>NUCLEOTIDE SEQUENCE [LARGE SCALE GENOMIC DNA]</scope>
    <source>
        <strain evidence="10">WasteWater2</strain>
    </source>
</reference>
<dbReference type="InterPro" id="IPR017972">
    <property type="entry name" value="Cyt_P450_CS"/>
</dbReference>
<keyword evidence="11" id="KW-1185">Reference proteome</keyword>
<dbReference type="InterPro" id="IPR050121">
    <property type="entry name" value="Cytochrome_P450_monoxygenase"/>
</dbReference>
<evidence type="ECO:0000313" key="10">
    <source>
        <dbReference type="EMBL" id="KAF6230594.1"/>
    </source>
</evidence>
<keyword evidence="4 8" id="KW-0560">Oxidoreductase</keyword>
<gene>
    <name evidence="10" type="ORF">HO173_011131</name>
</gene>
<feature type="transmembrane region" description="Helical" evidence="9">
    <location>
        <begin position="6"/>
        <end position="24"/>
    </location>
</feature>